<dbReference type="Proteomes" id="UP000291286">
    <property type="component" value="Unassembled WGS sequence"/>
</dbReference>
<evidence type="ECO:0000256" key="5">
    <source>
        <dbReference type="ARBA" id="ARBA00022553"/>
    </source>
</evidence>
<evidence type="ECO:0000256" key="13">
    <source>
        <dbReference type="ARBA" id="ARBA00023136"/>
    </source>
</evidence>
<dbReference type="PANTHER" id="PTHR45436">
    <property type="entry name" value="SENSOR HISTIDINE KINASE YKOH"/>
    <property type="match status" value="1"/>
</dbReference>
<evidence type="ECO:0000313" key="20">
    <source>
        <dbReference type="Proteomes" id="UP000291286"/>
    </source>
</evidence>
<dbReference type="Gene3D" id="1.10.287.130">
    <property type="match status" value="1"/>
</dbReference>
<feature type="transmembrane region" description="Helical" evidence="14">
    <location>
        <begin position="6"/>
        <end position="32"/>
    </location>
</feature>
<keyword evidence="9 14" id="KW-0418">Kinase</keyword>
<comment type="function">
    <text evidence="14">Member of a two-component regulatory system.</text>
</comment>
<keyword evidence="10 14" id="KW-0067">ATP-binding</keyword>
<dbReference type="RefSeq" id="WP_130520513.1">
    <property type="nucleotide sequence ID" value="NZ_SHMA01000006.1"/>
</dbReference>
<feature type="transmembrane region" description="Helical" evidence="14">
    <location>
        <begin position="155"/>
        <end position="180"/>
    </location>
</feature>
<comment type="catalytic activity">
    <reaction evidence="1 14">
        <text>ATP + protein L-histidine = ADP + protein N-phospho-L-histidine.</text>
        <dbReference type="EC" id="2.7.13.3"/>
    </reaction>
</comment>
<keyword evidence="7 14" id="KW-0812">Transmembrane</keyword>
<gene>
    <name evidence="19" type="ORF">EA661_16025</name>
</gene>
<dbReference type="GO" id="GO:0000155">
    <property type="term" value="F:phosphorelay sensor kinase activity"/>
    <property type="evidence" value="ECO:0007669"/>
    <property type="project" value="InterPro"/>
</dbReference>
<feature type="domain" description="Histidine kinase" evidence="17">
    <location>
        <begin position="242"/>
        <end position="455"/>
    </location>
</feature>
<feature type="compositionally biased region" description="Basic and acidic residues" evidence="16">
    <location>
        <begin position="462"/>
        <end position="471"/>
    </location>
</feature>
<evidence type="ECO:0000313" key="19">
    <source>
        <dbReference type="EMBL" id="TAA26435.1"/>
    </source>
</evidence>
<proteinExistence type="predicted"/>
<protein>
    <recommendedName>
        <fullName evidence="14">Sensor protein</fullName>
        <ecNumber evidence="14">2.7.13.3</ecNumber>
    </recommendedName>
</protein>
<dbReference type="GO" id="GO:0005524">
    <property type="term" value="F:ATP binding"/>
    <property type="evidence" value="ECO:0007669"/>
    <property type="project" value="UniProtKB-KW"/>
</dbReference>
<evidence type="ECO:0000256" key="15">
    <source>
        <dbReference type="SAM" id="Coils"/>
    </source>
</evidence>
<dbReference type="SMART" id="SM00387">
    <property type="entry name" value="HATPase_c"/>
    <property type="match status" value="1"/>
</dbReference>
<evidence type="ECO:0000259" key="17">
    <source>
        <dbReference type="PROSITE" id="PS50109"/>
    </source>
</evidence>
<feature type="region of interest" description="Disordered" evidence="16">
    <location>
        <begin position="458"/>
        <end position="481"/>
    </location>
</feature>
<dbReference type="PRINTS" id="PR00344">
    <property type="entry name" value="BCTRLSENSOR"/>
</dbReference>
<evidence type="ECO:0000256" key="7">
    <source>
        <dbReference type="ARBA" id="ARBA00022692"/>
    </source>
</evidence>
<evidence type="ECO:0000256" key="1">
    <source>
        <dbReference type="ARBA" id="ARBA00000085"/>
    </source>
</evidence>
<evidence type="ECO:0000256" key="6">
    <source>
        <dbReference type="ARBA" id="ARBA00022679"/>
    </source>
</evidence>
<dbReference type="SMART" id="SM00304">
    <property type="entry name" value="HAMP"/>
    <property type="match status" value="1"/>
</dbReference>
<comment type="subcellular location">
    <subcellularLocation>
        <location evidence="2 14">Cell inner membrane</location>
    </subcellularLocation>
</comment>
<feature type="coiled-coil region" evidence="15">
    <location>
        <begin position="222"/>
        <end position="288"/>
    </location>
</feature>
<sequence>MTTRSIAARLALMFGLAATVVLAVLAVSLFLFQSYELQRNQREQLSARLMLVERLAQRANDAEHWSYFREKLADFTPEDGSLYFLADSADTRFRVGNGFLDRASFDAHGEGFGSASLPNGQRYITLTHALPAMGERPAVQLMVAAGRRDVEAAEWLQAVGIVVLCVVAIGAVSGLGWWIARRGLAPVDRLSEHARRLDVRDVTLRLPANDLPTELDGLVVSLNEALTRLQRAYEQLNAFNADVAHELRTPLGNLIGETQVTLSRARTTEEMEATLQSNLEELERLRNIVNSMLFLARADRGETARDLVEVSLNEATTHAAEFMEMLMEDAGLELRIRGDARACVEQSLYARAITNLLDNALRHGAAGSAVAVDIAEGPDAVTVTVRNQAAPIPPEKLAHLFDRFYRADPSRTGSDQSHGLGLAIVKAVAQLHGGSVFAQSRGGEVAIGLRLPRVTPAQSLARVDKPGRAGREPAQLPQPSH</sequence>
<dbReference type="InterPro" id="IPR004358">
    <property type="entry name" value="Sig_transdc_His_kin-like_C"/>
</dbReference>
<dbReference type="InterPro" id="IPR003594">
    <property type="entry name" value="HATPase_dom"/>
</dbReference>
<dbReference type="CDD" id="cd00082">
    <property type="entry name" value="HisKA"/>
    <property type="match status" value="1"/>
</dbReference>
<dbReference type="InterPro" id="IPR036097">
    <property type="entry name" value="HisK_dim/P_sf"/>
</dbReference>
<keyword evidence="13 14" id="KW-0472">Membrane</keyword>
<keyword evidence="5" id="KW-0597">Phosphoprotein</keyword>
<dbReference type="EC" id="2.7.13.3" evidence="14"/>
<evidence type="ECO:0000256" key="2">
    <source>
        <dbReference type="ARBA" id="ARBA00004533"/>
    </source>
</evidence>
<organism evidence="19 20">
    <name type="scientific">Pseudoxanthomonas winnipegensis</name>
    <dbReference type="NCBI Taxonomy" id="2480810"/>
    <lineage>
        <taxon>Bacteria</taxon>
        <taxon>Pseudomonadati</taxon>
        <taxon>Pseudomonadota</taxon>
        <taxon>Gammaproteobacteria</taxon>
        <taxon>Lysobacterales</taxon>
        <taxon>Lysobacteraceae</taxon>
        <taxon>Pseudoxanthomonas</taxon>
    </lineage>
</organism>
<evidence type="ECO:0000256" key="11">
    <source>
        <dbReference type="ARBA" id="ARBA00022989"/>
    </source>
</evidence>
<keyword evidence="11 14" id="KW-1133">Transmembrane helix</keyword>
<dbReference type="FunFam" id="1.10.287.130:FF:000001">
    <property type="entry name" value="Two-component sensor histidine kinase"/>
    <property type="match status" value="1"/>
</dbReference>
<evidence type="ECO:0000256" key="9">
    <source>
        <dbReference type="ARBA" id="ARBA00022777"/>
    </source>
</evidence>
<keyword evidence="8 14" id="KW-0547">Nucleotide-binding</keyword>
<dbReference type="InterPro" id="IPR003660">
    <property type="entry name" value="HAMP_dom"/>
</dbReference>
<dbReference type="PROSITE" id="PS50109">
    <property type="entry name" value="HIS_KIN"/>
    <property type="match status" value="1"/>
</dbReference>
<dbReference type="Pfam" id="PF02518">
    <property type="entry name" value="HATPase_c"/>
    <property type="match status" value="1"/>
</dbReference>
<keyword evidence="12 14" id="KW-0902">Two-component regulatory system</keyword>
<accession>A0A4Q8LD05</accession>
<dbReference type="InterPro" id="IPR036890">
    <property type="entry name" value="HATPase_C_sf"/>
</dbReference>
<dbReference type="CDD" id="cd00075">
    <property type="entry name" value="HATPase"/>
    <property type="match status" value="1"/>
</dbReference>
<keyword evidence="15" id="KW-0175">Coiled coil</keyword>
<evidence type="ECO:0000256" key="3">
    <source>
        <dbReference type="ARBA" id="ARBA00022475"/>
    </source>
</evidence>
<dbReference type="InterPro" id="IPR005467">
    <property type="entry name" value="His_kinase_dom"/>
</dbReference>
<dbReference type="SUPFAM" id="SSF55874">
    <property type="entry name" value="ATPase domain of HSP90 chaperone/DNA topoisomerase II/histidine kinase"/>
    <property type="match status" value="1"/>
</dbReference>
<keyword evidence="4 14" id="KW-0997">Cell inner membrane</keyword>
<dbReference type="PROSITE" id="PS50885">
    <property type="entry name" value="HAMP"/>
    <property type="match status" value="1"/>
</dbReference>
<evidence type="ECO:0000256" key="16">
    <source>
        <dbReference type="SAM" id="MobiDB-lite"/>
    </source>
</evidence>
<dbReference type="PANTHER" id="PTHR45436:SF9">
    <property type="entry name" value="SENSOR PROTEIN"/>
    <property type="match status" value="1"/>
</dbReference>
<dbReference type="SUPFAM" id="SSF47384">
    <property type="entry name" value="Homodimeric domain of signal transducing histidine kinase"/>
    <property type="match status" value="1"/>
</dbReference>
<dbReference type="EMBL" id="SHMB01000007">
    <property type="protein sequence ID" value="TAA26435.1"/>
    <property type="molecule type" value="Genomic_DNA"/>
</dbReference>
<comment type="caution">
    <text evidence="19">The sequence shown here is derived from an EMBL/GenBank/DDBJ whole genome shotgun (WGS) entry which is preliminary data.</text>
</comment>
<evidence type="ECO:0000256" key="8">
    <source>
        <dbReference type="ARBA" id="ARBA00022741"/>
    </source>
</evidence>
<name>A0A4Q8LD05_9GAMM</name>
<dbReference type="Gene3D" id="3.30.565.10">
    <property type="entry name" value="Histidine kinase-like ATPase, C-terminal domain"/>
    <property type="match status" value="1"/>
</dbReference>
<dbReference type="Pfam" id="PF00672">
    <property type="entry name" value="HAMP"/>
    <property type="match status" value="1"/>
</dbReference>
<feature type="domain" description="HAMP" evidence="18">
    <location>
        <begin position="181"/>
        <end position="234"/>
    </location>
</feature>
<dbReference type="SMART" id="SM00388">
    <property type="entry name" value="HisKA"/>
    <property type="match status" value="1"/>
</dbReference>
<dbReference type="Pfam" id="PF00512">
    <property type="entry name" value="HisKA"/>
    <property type="match status" value="1"/>
</dbReference>
<evidence type="ECO:0000256" key="14">
    <source>
        <dbReference type="RuleBase" id="RU364088"/>
    </source>
</evidence>
<dbReference type="AlphaFoldDB" id="A0A4Q8LD05"/>
<dbReference type="Gene3D" id="6.10.340.10">
    <property type="match status" value="1"/>
</dbReference>
<evidence type="ECO:0000256" key="12">
    <source>
        <dbReference type="ARBA" id="ARBA00023012"/>
    </source>
</evidence>
<dbReference type="NCBIfam" id="TIGR01386">
    <property type="entry name" value="cztS_silS_copS"/>
    <property type="match status" value="1"/>
</dbReference>
<evidence type="ECO:0000256" key="4">
    <source>
        <dbReference type="ARBA" id="ARBA00022519"/>
    </source>
</evidence>
<reference evidence="19 20" key="1">
    <citation type="submission" date="2019-02" db="EMBL/GenBank/DDBJ databases">
        <title>WGS of Pseudoxanthomonas species novum from clinical isolates.</title>
        <authorList>
            <person name="Bernier A.-M."/>
            <person name="Bernard K."/>
            <person name="Vachon A."/>
        </authorList>
    </citation>
    <scope>NUCLEOTIDE SEQUENCE [LARGE SCALE GENOMIC DNA]</scope>
    <source>
        <strain evidence="19 20">NML171202</strain>
    </source>
</reference>
<dbReference type="InterPro" id="IPR003661">
    <property type="entry name" value="HisK_dim/P_dom"/>
</dbReference>
<dbReference type="GO" id="GO:0005886">
    <property type="term" value="C:plasma membrane"/>
    <property type="evidence" value="ECO:0007669"/>
    <property type="project" value="UniProtKB-SubCell"/>
</dbReference>
<evidence type="ECO:0000256" key="10">
    <source>
        <dbReference type="ARBA" id="ARBA00022840"/>
    </source>
</evidence>
<dbReference type="InterPro" id="IPR050428">
    <property type="entry name" value="TCS_sensor_his_kinase"/>
</dbReference>
<keyword evidence="3 14" id="KW-1003">Cell membrane</keyword>
<keyword evidence="6 14" id="KW-0808">Transferase</keyword>
<evidence type="ECO:0000259" key="18">
    <source>
        <dbReference type="PROSITE" id="PS50885"/>
    </source>
</evidence>
<dbReference type="InterPro" id="IPR006290">
    <property type="entry name" value="CztS_silS_copS"/>
</dbReference>